<sequence length="67" mass="7305">MAMGQRPLRGMGRARVMVSPGMKKAAAKRLGIFAARAGKPSRRQAAGRPRGREDVPERITPRMAMDS</sequence>
<keyword evidence="3" id="KW-1185">Reference proteome</keyword>
<evidence type="ECO:0000313" key="2">
    <source>
        <dbReference type="EMBL" id="EHH13144.1"/>
    </source>
</evidence>
<dbReference type="AlphaFoldDB" id="G6Y593"/>
<evidence type="ECO:0000313" key="3">
    <source>
        <dbReference type="Proteomes" id="UP000002949"/>
    </source>
</evidence>
<reference evidence="2 3" key="1">
    <citation type="journal article" date="2012" name="J. Bacteriol.">
        <title>Draft Genome Sequence of Plant Growth-Promoting Rhizobium Mesorhizobium amorphae, Isolated from Zinc-Lead Mine Tailings.</title>
        <authorList>
            <person name="Hao X."/>
            <person name="Lin Y."/>
            <person name="Johnstone L."/>
            <person name="Baltrus D.A."/>
            <person name="Miller S.J."/>
            <person name="Wei G."/>
            <person name="Rensing C."/>
        </authorList>
    </citation>
    <scope>NUCLEOTIDE SEQUENCE [LARGE SCALE GENOMIC DNA]</scope>
    <source>
        <strain evidence="2 3">CCNWGS0123</strain>
    </source>
</reference>
<name>G6Y593_9HYPH</name>
<protein>
    <submittedName>
        <fullName evidence="2">Uncharacterized protein</fullName>
    </submittedName>
</protein>
<proteinExistence type="predicted"/>
<dbReference type="PATRIC" id="fig|1082933.3.peg.1039"/>
<feature type="compositionally biased region" description="Basic and acidic residues" evidence="1">
    <location>
        <begin position="50"/>
        <end position="60"/>
    </location>
</feature>
<evidence type="ECO:0000256" key="1">
    <source>
        <dbReference type="SAM" id="MobiDB-lite"/>
    </source>
</evidence>
<accession>G6Y593</accession>
<organism evidence="2 3">
    <name type="scientific">Mesorhizobium amorphae CCNWGS0123</name>
    <dbReference type="NCBI Taxonomy" id="1082933"/>
    <lineage>
        <taxon>Bacteria</taxon>
        <taxon>Pseudomonadati</taxon>
        <taxon>Pseudomonadota</taxon>
        <taxon>Alphaproteobacteria</taxon>
        <taxon>Hyphomicrobiales</taxon>
        <taxon>Phyllobacteriaceae</taxon>
        <taxon>Mesorhizobium</taxon>
    </lineage>
</organism>
<feature type="region of interest" description="Disordered" evidence="1">
    <location>
        <begin position="35"/>
        <end position="67"/>
    </location>
</feature>
<dbReference type="EMBL" id="AGSN01000055">
    <property type="protein sequence ID" value="EHH13144.1"/>
    <property type="molecule type" value="Genomic_DNA"/>
</dbReference>
<dbReference type="Proteomes" id="UP000002949">
    <property type="component" value="Unassembled WGS sequence"/>
</dbReference>
<gene>
    <name evidence="2" type="ORF">MEA186_05511</name>
</gene>